<dbReference type="OrthoDB" id="11749at10239"/>
<keyword evidence="3" id="KW-1185">Reference proteome</keyword>
<accession>A0A0R7EZ27</accession>
<evidence type="ECO:0000259" key="1">
    <source>
        <dbReference type="Pfam" id="PF04512"/>
    </source>
</evidence>
<proteinExistence type="predicted"/>
<protein>
    <submittedName>
        <fullName evidence="2">Polyhedron envelope protein 1</fullName>
    </submittedName>
</protein>
<feature type="domain" description="Baculovirus polyhedron envelope protein PEP N-terminal" evidence="1">
    <location>
        <begin position="16"/>
        <end position="101"/>
    </location>
</feature>
<dbReference type="Pfam" id="PF04512">
    <property type="entry name" value="Baculo_PEP_N"/>
    <property type="match status" value="1"/>
</dbReference>
<dbReference type="GO" id="GO:0005198">
    <property type="term" value="F:structural molecule activity"/>
    <property type="evidence" value="ECO:0007669"/>
    <property type="project" value="InterPro"/>
</dbReference>
<gene>
    <name evidence="2" type="primary">pep1</name>
</gene>
<evidence type="ECO:0000313" key="3">
    <source>
        <dbReference type="Proteomes" id="UP000203433"/>
    </source>
</evidence>
<keyword evidence="2" id="KW-0261">Viral envelope protein</keyword>
<sequence length="165" mass="18621">MSSIPADSKAFIKPFEGTDVTCLLVDVVIWFGADEIMSILHQNPCTALKNLPLSQKALWKQLEPCVNSEKQFISGLGVRMLIGRSQNIECNTPCSPPSFYNNTQIESTVCHNQPRFELSCSLHNLGNIFIDEAIYDSRAYPQLEEVNCKINRIYDILLEREVVVV</sequence>
<name>A0A0R7EZ27_9BBAC</name>
<dbReference type="Proteomes" id="UP000203433">
    <property type="component" value="Segment"/>
</dbReference>
<dbReference type="KEGG" id="vg:26373912"/>
<evidence type="ECO:0000313" key="2">
    <source>
        <dbReference type="EMBL" id="AKN80775.1"/>
    </source>
</evidence>
<organism evidence="2 3">
    <name type="scientific">Diatraea saccharalis granulovirus</name>
    <dbReference type="NCBI Taxonomy" id="1675862"/>
    <lineage>
        <taxon>Viruses</taxon>
        <taxon>Viruses incertae sedis</taxon>
        <taxon>Naldaviricetes</taxon>
        <taxon>Lefavirales</taxon>
        <taxon>Baculoviridae</taxon>
        <taxon>Betabaculovirus</taxon>
        <taxon>Betabaculovirus disaccharalis</taxon>
    </lineage>
</organism>
<dbReference type="RefSeq" id="YP_009182212.1">
    <property type="nucleotide sequence ID" value="NC_028491.1"/>
</dbReference>
<reference evidence="2 3" key="1">
    <citation type="journal article" date="2015" name="J. Virol.">
        <title>A betabaculovirus-encoded gp64 homolog is a functional envelope fusion protein.</title>
        <authorList>
            <person name="Ardisson-Araujo D.M."/>
            <person name="Melo F.L."/>
            <person name="Clem R.J."/>
            <person name="Wolff J.L."/>
            <person name="Ribeiro B.M."/>
        </authorList>
    </citation>
    <scope>NUCLEOTIDE SEQUENCE [LARGE SCALE GENOMIC DNA]</scope>
    <source>
        <strain evidence="2 3">Parana-2009</strain>
    </source>
</reference>
<keyword evidence="2" id="KW-0946">Virion</keyword>
<dbReference type="EMBL" id="KP296186">
    <property type="protein sequence ID" value="AKN80775.1"/>
    <property type="molecule type" value="Genomic_DNA"/>
</dbReference>
<dbReference type="GO" id="GO:0019031">
    <property type="term" value="C:viral envelope"/>
    <property type="evidence" value="ECO:0007669"/>
    <property type="project" value="UniProtKB-KW"/>
</dbReference>
<dbReference type="GO" id="GO:0019028">
    <property type="term" value="C:viral capsid"/>
    <property type="evidence" value="ECO:0007669"/>
    <property type="project" value="InterPro"/>
</dbReference>
<dbReference type="GeneID" id="26373912"/>
<dbReference type="InterPro" id="IPR007600">
    <property type="entry name" value="Baculo_PEP_N"/>
</dbReference>